<evidence type="ECO:0000313" key="13">
    <source>
        <dbReference type="Proteomes" id="UP001209878"/>
    </source>
</evidence>
<evidence type="ECO:0000256" key="9">
    <source>
        <dbReference type="ARBA" id="ARBA00048336"/>
    </source>
</evidence>
<evidence type="ECO:0000256" key="4">
    <source>
        <dbReference type="ARBA" id="ARBA00022723"/>
    </source>
</evidence>
<dbReference type="EC" id="3.1.3.16" evidence="10"/>
<dbReference type="InterPro" id="IPR039123">
    <property type="entry name" value="PPTC7"/>
</dbReference>
<comment type="cofactor">
    <cofactor evidence="2 10">
        <name>Mg(2+)</name>
        <dbReference type="ChEBI" id="CHEBI:18420"/>
    </cofactor>
</comment>
<dbReference type="PROSITE" id="PS51746">
    <property type="entry name" value="PPM_2"/>
    <property type="match status" value="1"/>
</dbReference>
<evidence type="ECO:0000256" key="10">
    <source>
        <dbReference type="RuleBase" id="RU366020"/>
    </source>
</evidence>
<keyword evidence="8 10" id="KW-0464">Manganese</keyword>
<dbReference type="AlphaFoldDB" id="A0AAD9KJT8"/>
<evidence type="ECO:0000256" key="7">
    <source>
        <dbReference type="ARBA" id="ARBA00022912"/>
    </source>
</evidence>
<evidence type="ECO:0000259" key="11">
    <source>
        <dbReference type="PROSITE" id="PS51746"/>
    </source>
</evidence>
<feature type="domain" description="PPM-type phosphatase" evidence="11">
    <location>
        <begin position="48"/>
        <end position="305"/>
    </location>
</feature>
<comment type="cofactor">
    <cofactor evidence="1 10">
        <name>Mn(2+)</name>
        <dbReference type="ChEBI" id="CHEBI:29035"/>
    </cofactor>
</comment>
<dbReference type="Proteomes" id="UP001209878">
    <property type="component" value="Unassembled WGS sequence"/>
</dbReference>
<comment type="similarity">
    <text evidence="3 10">Belongs to the PP2C family.</text>
</comment>
<evidence type="ECO:0000256" key="2">
    <source>
        <dbReference type="ARBA" id="ARBA00001946"/>
    </source>
</evidence>
<sequence>MMQSVVVYGRLVARALFAGMNNEFQQFPFKNGSSSNARPLRLVTASSGIGKTQSQAKLTKKLSFGDDACFIARHKLADVIGVADGVGGWRTYGVDPSVFPNCLMETCGRLVNEGRFQPNHLIEMLAASYQEVLENKMPQIGSCTACVVALHCDENTIYTANLGDSGFVVIRRGEVIHRSEEQQHYFNTPFQLSVAPTVLEGMVLSDSPESAQSTSFGVKEGDLILVGTDGLFDNMSEEMLLYNVAQLKDHKLESLQRIANTIAQEAHKLAFDPEYLSPFSLNAAANGFNIKGGKPDDVTVLLSRVTHVELPT</sequence>
<dbReference type="FunFam" id="3.60.40.10:FF:000009">
    <property type="entry name" value="Blast:Protein phosphatase PTC7 homolog"/>
    <property type="match status" value="1"/>
</dbReference>
<dbReference type="InterPro" id="IPR001932">
    <property type="entry name" value="PPM-type_phosphatase-like_dom"/>
</dbReference>
<evidence type="ECO:0000256" key="6">
    <source>
        <dbReference type="ARBA" id="ARBA00022842"/>
    </source>
</evidence>
<name>A0AAD9KJT8_RIDPI</name>
<dbReference type="GO" id="GO:0046872">
    <property type="term" value="F:metal ion binding"/>
    <property type="evidence" value="ECO:0007669"/>
    <property type="project" value="UniProtKB-UniRule"/>
</dbReference>
<dbReference type="SUPFAM" id="SSF81606">
    <property type="entry name" value="PP2C-like"/>
    <property type="match status" value="1"/>
</dbReference>
<dbReference type="GO" id="GO:0005739">
    <property type="term" value="C:mitochondrion"/>
    <property type="evidence" value="ECO:0007669"/>
    <property type="project" value="TreeGrafter"/>
</dbReference>
<dbReference type="PANTHER" id="PTHR12320:SF1">
    <property type="entry name" value="PROTEIN PHOSPHATASE PTC7 HOMOLOG"/>
    <property type="match status" value="1"/>
</dbReference>
<dbReference type="PANTHER" id="PTHR12320">
    <property type="entry name" value="PROTEIN PHOSPHATASE 2C"/>
    <property type="match status" value="1"/>
</dbReference>
<comment type="catalytic activity">
    <reaction evidence="9 10">
        <text>O-phospho-L-threonyl-[protein] + H2O = L-threonyl-[protein] + phosphate</text>
        <dbReference type="Rhea" id="RHEA:47004"/>
        <dbReference type="Rhea" id="RHEA-COMP:11060"/>
        <dbReference type="Rhea" id="RHEA-COMP:11605"/>
        <dbReference type="ChEBI" id="CHEBI:15377"/>
        <dbReference type="ChEBI" id="CHEBI:30013"/>
        <dbReference type="ChEBI" id="CHEBI:43474"/>
        <dbReference type="ChEBI" id="CHEBI:61977"/>
        <dbReference type="EC" id="3.1.3.16"/>
    </reaction>
</comment>
<keyword evidence="5 10" id="KW-0378">Hydrolase</keyword>
<evidence type="ECO:0000313" key="12">
    <source>
        <dbReference type="EMBL" id="KAK2172908.1"/>
    </source>
</evidence>
<keyword evidence="13" id="KW-1185">Reference proteome</keyword>
<comment type="caution">
    <text evidence="12">The sequence shown here is derived from an EMBL/GenBank/DDBJ whole genome shotgun (WGS) entry which is preliminary data.</text>
</comment>
<organism evidence="12 13">
    <name type="scientific">Ridgeia piscesae</name>
    <name type="common">Tubeworm</name>
    <dbReference type="NCBI Taxonomy" id="27915"/>
    <lineage>
        <taxon>Eukaryota</taxon>
        <taxon>Metazoa</taxon>
        <taxon>Spiralia</taxon>
        <taxon>Lophotrochozoa</taxon>
        <taxon>Annelida</taxon>
        <taxon>Polychaeta</taxon>
        <taxon>Sedentaria</taxon>
        <taxon>Canalipalpata</taxon>
        <taxon>Sabellida</taxon>
        <taxon>Siboglinidae</taxon>
        <taxon>Ridgeia</taxon>
    </lineage>
</organism>
<keyword evidence="6 10" id="KW-0460">Magnesium</keyword>
<keyword evidence="7 10" id="KW-0904">Protein phosphatase</keyword>
<evidence type="ECO:0000256" key="3">
    <source>
        <dbReference type="ARBA" id="ARBA00006702"/>
    </source>
</evidence>
<proteinExistence type="inferred from homology"/>
<protein>
    <recommendedName>
        <fullName evidence="10">Protein phosphatase</fullName>
        <ecNumber evidence="10">3.1.3.16</ecNumber>
    </recommendedName>
</protein>
<accession>A0AAD9KJT8</accession>
<dbReference type="GO" id="GO:0004722">
    <property type="term" value="F:protein serine/threonine phosphatase activity"/>
    <property type="evidence" value="ECO:0007669"/>
    <property type="project" value="UniProtKB-EC"/>
</dbReference>
<comment type="catalytic activity">
    <reaction evidence="10">
        <text>O-phospho-L-seryl-[protein] + H2O = L-seryl-[protein] + phosphate</text>
        <dbReference type="Rhea" id="RHEA:20629"/>
        <dbReference type="Rhea" id="RHEA-COMP:9863"/>
        <dbReference type="Rhea" id="RHEA-COMP:11604"/>
        <dbReference type="ChEBI" id="CHEBI:15377"/>
        <dbReference type="ChEBI" id="CHEBI:29999"/>
        <dbReference type="ChEBI" id="CHEBI:43474"/>
        <dbReference type="ChEBI" id="CHEBI:83421"/>
        <dbReference type="EC" id="3.1.3.16"/>
    </reaction>
</comment>
<evidence type="ECO:0000256" key="1">
    <source>
        <dbReference type="ARBA" id="ARBA00001936"/>
    </source>
</evidence>
<reference evidence="12" key="1">
    <citation type="journal article" date="2023" name="Mol. Biol. Evol.">
        <title>Third-Generation Sequencing Reveals the Adaptive Role of the Epigenome in Three Deep-Sea Polychaetes.</title>
        <authorList>
            <person name="Perez M."/>
            <person name="Aroh O."/>
            <person name="Sun Y."/>
            <person name="Lan Y."/>
            <person name="Juniper S.K."/>
            <person name="Young C.R."/>
            <person name="Angers B."/>
            <person name="Qian P.Y."/>
        </authorList>
    </citation>
    <scope>NUCLEOTIDE SEQUENCE</scope>
    <source>
        <strain evidence="12">R07B-5</strain>
    </source>
</reference>
<dbReference type="SMART" id="SM00332">
    <property type="entry name" value="PP2Cc"/>
    <property type="match status" value="1"/>
</dbReference>
<evidence type="ECO:0000256" key="8">
    <source>
        <dbReference type="ARBA" id="ARBA00023211"/>
    </source>
</evidence>
<evidence type="ECO:0000256" key="5">
    <source>
        <dbReference type="ARBA" id="ARBA00022801"/>
    </source>
</evidence>
<dbReference type="EMBL" id="JAODUO010000919">
    <property type="protein sequence ID" value="KAK2172908.1"/>
    <property type="molecule type" value="Genomic_DNA"/>
</dbReference>
<dbReference type="InterPro" id="IPR036457">
    <property type="entry name" value="PPM-type-like_dom_sf"/>
</dbReference>
<gene>
    <name evidence="12" type="ORF">NP493_920g00079</name>
</gene>
<dbReference type="Gene3D" id="3.60.40.10">
    <property type="entry name" value="PPM-type phosphatase domain"/>
    <property type="match status" value="1"/>
</dbReference>
<dbReference type="Pfam" id="PF13672">
    <property type="entry name" value="PP2C_2"/>
    <property type="match status" value="1"/>
</dbReference>
<dbReference type="SMART" id="SM00331">
    <property type="entry name" value="PP2C_SIG"/>
    <property type="match status" value="1"/>
</dbReference>
<keyword evidence="4 10" id="KW-0479">Metal-binding</keyword>